<dbReference type="InterPro" id="IPR040727">
    <property type="entry name" value="NAPRTase_N"/>
</dbReference>
<dbReference type="EC" id="6.3.4.21" evidence="3 9"/>
<dbReference type="InterPro" id="IPR007229">
    <property type="entry name" value="Nic_PRibTrfase-Fam"/>
</dbReference>
<evidence type="ECO:0000313" key="13">
    <source>
        <dbReference type="Proteomes" id="UP000247892"/>
    </source>
</evidence>
<dbReference type="InterPro" id="IPR006405">
    <property type="entry name" value="Nic_PRibTrfase_pncB"/>
</dbReference>
<comment type="pathway">
    <text evidence="1 9">Cofactor biosynthesis; NAD(+) biosynthesis; nicotinate D-ribonucleotide from nicotinate: step 1/1.</text>
</comment>
<proteinExistence type="inferred from homology"/>
<dbReference type="Pfam" id="PF04095">
    <property type="entry name" value="NAPRTase"/>
    <property type="match status" value="1"/>
</dbReference>
<comment type="function">
    <text evidence="9">Catalyzes the first step in the biosynthesis of NAD from nicotinic acid, the ATP-dependent synthesis of beta-nicotinate D-ribonucleotide from nicotinate and 5-phospho-D-ribose 1-phosphate.</text>
</comment>
<feature type="domain" description="Nicotinate/nicotinamide phosphoribosyltransferase" evidence="10">
    <location>
        <begin position="148"/>
        <end position="316"/>
    </location>
</feature>
<dbReference type="OrthoDB" id="9770610at2"/>
<dbReference type="GO" id="GO:0005829">
    <property type="term" value="C:cytosol"/>
    <property type="evidence" value="ECO:0007669"/>
    <property type="project" value="TreeGrafter"/>
</dbReference>
<dbReference type="PIRSF" id="PIRSF000484">
    <property type="entry name" value="NAPRT"/>
    <property type="match status" value="1"/>
</dbReference>
<dbReference type="RefSeq" id="WP_110336535.1">
    <property type="nucleotide sequence ID" value="NZ_MASU01000005.1"/>
</dbReference>
<dbReference type="SUPFAM" id="SSF54675">
    <property type="entry name" value="Nicotinate/Quinolinate PRTase N-terminal domain-like"/>
    <property type="match status" value="1"/>
</dbReference>
<dbReference type="UniPathway" id="UPA00253">
    <property type="reaction ID" value="UER00457"/>
</dbReference>
<organism evidence="12 13">
    <name type="scientific">Prauserella flavalba</name>
    <dbReference type="NCBI Taxonomy" id="1477506"/>
    <lineage>
        <taxon>Bacteria</taxon>
        <taxon>Bacillati</taxon>
        <taxon>Actinomycetota</taxon>
        <taxon>Actinomycetes</taxon>
        <taxon>Pseudonocardiales</taxon>
        <taxon>Pseudonocardiaceae</taxon>
        <taxon>Prauserella</taxon>
    </lineage>
</organism>
<dbReference type="NCBIfam" id="NF006696">
    <property type="entry name" value="PRK09243.1-3"/>
    <property type="match status" value="1"/>
</dbReference>
<dbReference type="FunFam" id="3.20.20.70:FF:000076">
    <property type="entry name" value="Nicotinate phosphoribosyltransferase"/>
    <property type="match status" value="1"/>
</dbReference>
<dbReference type="Pfam" id="PF17767">
    <property type="entry name" value="NAPRTase_N"/>
    <property type="match status" value="1"/>
</dbReference>
<sequence>MTALHTDLYEIRMAVSYLRRSLTGQATFSLFARRLPPDRGCLVAAGLADSLAFLERFRFDDDELAYLAGTMGVPPPDLAALRALRFEGDVWAVPEGRVVFAGEPLLEVTAPLPQPQLVETALLNFVTFQTSVATKAARCVLAAPDADLVDFAARRTHGLEAADAVARACAIAGFAGTSNVAAARTWGLTAMGTMAHSYVQAFADESLAFRAFATDFPAGAVFLVDTFDTERGVRTAIQVAREFGLPGERLGVRLDSGDLGALAHLARRLLDQAGFLRARIMASGGLDEYDIARLVTERAPIDAFGVGTKVGVSADAPSLDSAYKLVDYAGRPVLKLSPGKATAPGAKQVYRAATADEPDLLCLREEATPGGREPMLVSVMRGGIRQGRPDSVADGRERLRNDLAWLPAGARWLRGPEPISVVHSPALRALTERLTRQAFTTARPAGSG</sequence>
<evidence type="ECO:0000256" key="1">
    <source>
        <dbReference type="ARBA" id="ARBA00004952"/>
    </source>
</evidence>
<name>A0A318LPS2_9PSEU</name>
<keyword evidence="13" id="KW-1185">Reference proteome</keyword>
<dbReference type="EMBL" id="MASU01000005">
    <property type="protein sequence ID" value="PXY36523.1"/>
    <property type="molecule type" value="Genomic_DNA"/>
</dbReference>
<evidence type="ECO:0000256" key="2">
    <source>
        <dbReference type="ARBA" id="ARBA00010897"/>
    </source>
</evidence>
<gene>
    <name evidence="12" type="ORF">BA062_14135</name>
</gene>
<evidence type="ECO:0000256" key="3">
    <source>
        <dbReference type="ARBA" id="ARBA00013236"/>
    </source>
</evidence>
<dbReference type="NCBIfam" id="NF009131">
    <property type="entry name" value="PRK12484.1"/>
    <property type="match status" value="1"/>
</dbReference>
<dbReference type="Gene3D" id="3.20.20.70">
    <property type="entry name" value="Aldolase class I"/>
    <property type="match status" value="1"/>
</dbReference>
<dbReference type="PANTHER" id="PTHR11098:SF1">
    <property type="entry name" value="NICOTINATE PHOSPHORIBOSYLTRANSFERASE"/>
    <property type="match status" value="1"/>
</dbReference>
<dbReference type="GO" id="GO:0034355">
    <property type="term" value="P:NAD+ biosynthetic process via the salvage pathway"/>
    <property type="evidence" value="ECO:0007669"/>
    <property type="project" value="TreeGrafter"/>
</dbReference>
<dbReference type="AlphaFoldDB" id="A0A318LPS2"/>
<comment type="PTM">
    <text evidence="9">Transiently phosphorylated on a His residue during the reaction cycle. Phosphorylation strongly increases the affinity for substrates and increases the rate of nicotinate D-ribonucleotide production. Dephosphorylation regenerates the low-affinity form of the enzyme, leading to product release.</text>
</comment>
<evidence type="ECO:0000259" key="11">
    <source>
        <dbReference type="Pfam" id="PF17767"/>
    </source>
</evidence>
<dbReference type="InterPro" id="IPR036068">
    <property type="entry name" value="Nicotinate_pribotase-like_C"/>
</dbReference>
<comment type="caution">
    <text evidence="12">The sequence shown here is derived from an EMBL/GenBank/DDBJ whole genome shotgun (WGS) entry which is preliminary data.</text>
</comment>
<keyword evidence="12" id="KW-0328">Glycosyltransferase</keyword>
<evidence type="ECO:0000256" key="6">
    <source>
        <dbReference type="ARBA" id="ARBA00022642"/>
    </source>
</evidence>
<dbReference type="GO" id="GO:0047280">
    <property type="term" value="F:nicotinamide phosphoribosyltransferase activity"/>
    <property type="evidence" value="ECO:0007669"/>
    <property type="project" value="UniProtKB-ARBA"/>
</dbReference>
<dbReference type="InterPro" id="IPR013785">
    <property type="entry name" value="Aldolase_TIM"/>
</dbReference>
<keyword evidence="5 9" id="KW-0436">Ligase</keyword>
<dbReference type="NCBIfam" id="TIGR01513">
    <property type="entry name" value="NAPRTase_put"/>
    <property type="match status" value="1"/>
</dbReference>
<evidence type="ECO:0000313" key="12">
    <source>
        <dbReference type="EMBL" id="PXY36523.1"/>
    </source>
</evidence>
<evidence type="ECO:0000256" key="8">
    <source>
        <dbReference type="ARBA" id="ARBA00048668"/>
    </source>
</evidence>
<comment type="catalytic activity">
    <reaction evidence="8 9">
        <text>5-phospho-alpha-D-ribose 1-diphosphate + nicotinate + ATP + H2O = nicotinate beta-D-ribonucleotide + ADP + phosphate + diphosphate</text>
        <dbReference type="Rhea" id="RHEA:36163"/>
        <dbReference type="ChEBI" id="CHEBI:15377"/>
        <dbReference type="ChEBI" id="CHEBI:30616"/>
        <dbReference type="ChEBI" id="CHEBI:32544"/>
        <dbReference type="ChEBI" id="CHEBI:33019"/>
        <dbReference type="ChEBI" id="CHEBI:43474"/>
        <dbReference type="ChEBI" id="CHEBI:57502"/>
        <dbReference type="ChEBI" id="CHEBI:58017"/>
        <dbReference type="ChEBI" id="CHEBI:456216"/>
        <dbReference type="EC" id="6.3.4.21"/>
    </reaction>
</comment>
<evidence type="ECO:0000256" key="4">
    <source>
        <dbReference type="ARBA" id="ARBA00022553"/>
    </source>
</evidence>
<keyword evidence="4" id="KW-0597">Phosphoprotein</keyword>
<comment type="similarity">
    <text evidence="2 9">Belongs to the NAPRTase family.</text>
</comment>
<evidence type="ECO:0000256" key="9">
    <source>
        <dbReference type="RuleBase" id="RU365100"/>
    </source>
</evidence>
<dbReference type="SUPFAM" id="SSF51690">
    <property type="entry name" value="Nicotinate/Quinolinate PRTase C-terminal domain-like"/>
    <property type="match status" value="1"/>
</dbReference>
<accession>A0A318LPS2</accession>
<evidence type="ECO:0000259" key="10">
    <source>
        <dbReference type="Pfam" id="PF04095"/>
    </source>
</evidence>
<dbReference type="Gene3D" id="3.20.140.10">
    <property type="entry name" value="nicotinate phosphoribosyltransferase"/>
    <property type="match status" value="1"/>
</dbReference>
<keyword evidence="6 9" id="KW-0662">Pyridine nucleotide biosynthesis</keyword>
<feature type="domain" description="Nicotinate phosphoribosyltransferase N-terminal" evidence="11">
    <location>
        <begin position="4"/>
        <end position="126"/>
    </location>
</feature>
<dbReference type="CDD" id="cd01570">
    <property type="entry name" value="NAPRTase_A"/>
    <property type="match status" value="1"/>
</dbReference>
<dbReference type="Proteomes" id="UP000247892">
    <property type="component" value="Unassembled WGS sequence"/>
</dbReference>
<reference evidence="12 13" key="1">
    <citation type="submission" date="2016-07" db="EMBL/GenBank/DDBJ databases">
        <title>Draft genome sequence of Prauserella sp. YIM 121212, isolated from alkaline soil.</title>
        <authorList>
            <person name="Ruckert C."/>
            <person name="Albersmeier A."/>
            <person name="Jiang C.-L."/>
            <person name="Jiang Y."/>
            <person name="Kalinowski J."/>
            <person name="Schneider O."/>
            <person name="Winkler A."/>
            <person name="Zotchev S.B."/>
        </authorList>
    </citation>
    <scope>NUCLEOTIDE SEQUENCE [LARGE SCALE GENOMIC DNA]</scope>
    <source>
        <strain evidence="12 13">YIM 121212</strain>
    </source>
</reference>
<dbReference type="PANTHER" id="PTHR11098">
    <property type="entry name" value="NICOTINATE PHOSPHORIBOSYLTRANSFERASE"/>
    <property type="match status" value="1"/>
</dbReference>
<evidence type="ECO:0000256" key="7">
    <source>
        <dbReference type="ARBA" id="ARBA00022679"/>
    </source>
</evidence>
<dbReference type="InterPro" id="IPR041525">
    <property type="entry name" value="N/Namide_PRibTrfase"/>
</dbReference>
<evidence type="ECO:0000256" key="5">
    <source>
        <dbReference type="ARBA" id="ARBA00022598"/>
    </source>
</evidence>
<protein>
    <recommendedName>
        <fullName evidence="3 9">Nicotinate phosphoribosyltransferase</fullName>
        <ecNumber evidence="3 9">6.3.4.21</ecNumber>
    </recommendedName>
</protein>
<dbReference type="GO" id="GO:0004516">
    <property type="term" value="F:nicotinate phosphoribosyltransferase activity"/>
    <property type="evidence" value="ECO:0007669"/>
    <property type="project" value="UniProtKB-UniRule"/>
</dbReference>
<keyword evidence="7 9" id="KW-0808">Transferase</keyword>